<dbReference type="InterPro" id="IPR036388">
    <property type="entry name" value="WH-like_DNA-bd_sf"/>
</dbReference>
<dbReference type="OrthoDB" id="368454at2"/>
<dbReference type="Proteomes" id="UP000186400">
    <property type="component" value="Unassembled WGS sequence"/>
</dbReference>
<dbReference type="RefSeq" id="WP_076488093.1">
    <property type="nucleotide sequence ID" value="NZ_FTMS01000004.1"/>
</dbReference>
<dbReference type="PANTHER" id="PTHR44688">
    <property type="entry name" value="DNA-BINDING TRANSCRIPTIONAL ACTIVATOR DEVR_DOSR"/>
    <property type="match status" value="1"/>
</dbReference>
<evidence type="ECO:0000259" key="5">
    <source>
        <dbReference type="PROSITE" id="PS50043"/>
    </source>
</evidence>
<organism evidence="6 7">
    <name type="scientific">Alkalispirochaeta americana</name>
    <dbReference type="NCBI Taxonomy" id="159291"/>
    <lineage>
        <taxon>Bacteria</taxon>
        <taxon>Pseudomonadati</taxon>
        <taxon>Spirochaetota</taxon>
        <taxon>Spirochaetia</taxon>
        <taxon>Spirochaetales</taxon>
        <taxon>Spirochaetaceae</taxon>
        <taxon>Alkalispirochaeta</taxon>
    </lineage>
</organism>
<dbReference type="GO" id="GO:0006355">
    <property type="term" value="P:regulation of DNA-templated transcription"/>
    <property type="evidence" value="ECO:0007669"/>
    <property type="project" value="InterPro"/>
</dbReference>
<dbReference type="AlphaFoldDB" id="A0A1N6QEE2"/>
<evidence type="ECO:0000313" key="6">
    <source>
        <dbReference type="EMBL" id="SIQ14882.1"/>
    </source>
</evidence>
<keyword evidence="2" id="KW-0238">DNA-binding</keyword>
<dbReference type="SUPFAM" id="SSF46894">
    <property type="entry name" value="C-terminal effector domain of the bipartite response regulators"/>
    <property type="match status" value="1"/>
</dbReference>
<reference evidence="6 7" key="1">
    <citation type="submission" date="2017-01" db="EMBL/GenBank/DDBJ databases">
        <authorList>
            <person name="Mah S.A."/>
            <person name="Swanson W.J."/>
            <person name="Moy G.W."/>
            <person name="Vacquier V.D."/>
        </authorList>
    </citation>
    <scope>NUCLEOTIDE SEQUENCE [LARGE SCALE GENOMIC DNA]</scope>
    <source>
        <strain evidence="6 7">ASpG1</strain>
    </source>
</reference>
<dbReference type="EMBL" id="FTMS01000004">
    <property type="protein sequence ID" value="SIQ14882.1"/>
    <property type="molecule type" value="Genomic_DNA"/>
</dbReference>
<dbReference type="PANTHER" id="PTHR44688:SF16">
    <property type="entry name" value="DNA-BINDING TRANSCRIPTIONAL ACTIVATOR DEVR_DOSR"/>
    <property type="match status" value="1"/>
</dbReference>
<evidence type="ECO:0000256" key="4">
    <source>
        <dbReference type="SAM" id="MobiDB-lite"/>
    </source>
</evidence>
<keyword evidence="3" id="KW-0804">Transcription</keyword>
<dbReference type="PROSITE" id="PS50043">
    <property type="entry name" value="HTH_LUXR_2"/>
    <property type="match status" value="1"/>
</dbReference>
<evidence type="ECO:0000256" key="3">
    <source>
        <dbReference type="ARBA" id="ARBA00023163"/>
    </source>
</evidence>
<dbReference type="SMART" id="SM00421">
    <property type="entry name" value="HTH_LUXR"/>
    <property type="match status" value="1"/>
</dbReference>
<dbReference type="PROSITE" id="PS00622">
    <property type="entry name" value="HTH_LUXR_1"/>
    <property type="match status" value="1"/>
</dbReference>
<feature type="domain" description="HTH luxR-type" evidence="5">
    <location>
        <begin position="214"/>
        <end position="279"/>
    </location>
</feature>
<evidence type="ECO:0000256" key="2">
    <source>
        <dbReference type="ARBA" id="ARBA00023125"/>
    </source>
</evidence>
<evidence type="ECO:0000313" key="7">
    <source>
        <dbReference type="Proteomes" id="UP000186400"/>
    </source>
</evidence>
<dbReference type="GO" id="GO:0003677">
    <property type="term" value="F:DNA binding"/>
    <property type="evidence" value="ECO:0007669"/>
    <property type="project" value="UniProtKB-KW"/>
</dbReference>
<dbReference type="InterPro" id="IPR016032">
    <property type="entry name" value="Sig_transdc_resp-reg_C-effctor"/>
</dbReference>
<feature type="region of interest" description="Disordered" evidence="4">
    <location>
        <begin position="66"/>
        <end position="88"/>
    </location>
</feature>
<keyword evidence="1" id="KW-0805">Transcription regulation</keyword>
<dbReference type="Gene3D" id="1.10.10.10">
    <property type="entry name" value="Winged helix-like DNA-binding domain superfamily/Winged helix DNA-binding domain"/>
    <property type="match status" value="1"/>
</dbReference>
<dbReference type="Pfam" id="PF00196">
    <property type="entry name" value="GerE"/>
    <property type="match status" value="1"/>
</dbReference>
<dbReference type="CDD" id="cd06170">
    <property type="entry name" value="LuxR_C_like"/>
    <property type="match status" value="1"/>
</dbReference>
<evidence type="ECO:0000256" key="1">
    <source>
        <dbReference type="ARBA" id="ARBA00023015"/>
    </source>
</evidence>
<sequence>MDLPGELQEREKELSCIYRVTKDLSPQKALEKTLSDVARALHQALAHPETMTVGILLDTSEYWYPGPGPTGKTPPVSQEPENHQTTPIVSRNGTLGEIHIIGGSAHSLLPQEARLAEAVAALLANNAEQRQAEAELTEAMAAENRKTVALTEVLAQIEEQQHHYQTDLQQDLNSRIFPILSRLESFLTGPAEKALGAALRNALLQFGAPRTSRHRELSLRLSPREQEIADLIASGLSTKQIAHALGITGSTIERHRHNIRKKAGISCESVHLASFLRNTASTFAHGTSKSDISWK</sequence>
<name>A0A1N6QEE2_9SPIO</name>
<protein>
    <submittedName>
        <fullName evidence="6">Regulatory protein, luxR family</fullName>
    </submittedName>
</protein>
<gene>
    <name evidence="6" type="ORF">SAMN05920897_104133</name>
</gene>
<accession>A0A1N6QEE2</accession>
<dbReference type="InterPro" id="IPR000792">
    <property type="entry name" value="Tscrpt_reg_LuxR_C"/>
</dbReference>
<proteinExistence type="predicted"/>
<keyword evidence="7" id="KW-1185">Reference proteome</keyword>
<dbReference type="STRING" id="159291.SAMN05920897_104133"/>
<dbReference type="PRINTS" id="PR00038">
    <property type="entry name" value="HTHLUXR"/>
</dbReference>